<reference evidence="10 11" key="1">
    <citation type="submission" date="2024-02" db="EMBL/GenBank/DDBJ databases">
        <authorList>
            <person name="Vignale AGUSTIN F."/>
            <person name="Sosa J E."/>
            <person name="Modenutti C."/>
        </authorList>
    </citation>
    <scope>NUCLEOTIDE SEQUENCE [LARGE SCALE GENOMIC DNA]</scope>
</reference>
<evidence type="ECO:0000256" key="9">
    <source>
        <dbReference type="SAM" id="Phobius"/>
    </source>
</evidence>
<evidence type="ECO:0000256" key="6">
    <source>
        <dbReference type="ARBA" id="ARBA00023136"/>
    </source>
</evidence>
<evidence type="ECO:0000313" key="11">
    <source>
        <dbReference type="Proteomes" id="UP001642360"/>
    </source>
</evidence>
<feature type="transmembrane region" description="Helical" evidence="9">
    <location>
        <begin position="12"/>
        <end position="37"/>
    </location>
</feature>
<evidence type="ECO:0000256" key="2">
    <source>
        <dbReference type="ARBA" id="ARBA00022448"/>
    </source>
</evidence>
<feature type="transmembrane region" description="Helical" evidence="9">
    <location>
        <begin position="129"/>
        <end position="151"/>
    </location>
</feature>
<keyword evidence="3 8" id="KW-0812">Transmembrane</keyword>
<dbReference type="PRINTS" id="PR00783">
    <property type="entry name" value="MINTRINSICP"/>
</dbReference>
<accession>A0ABC8SS67</accession>
<evidence type="ECO:0000256" key="5">
    <source>
        <dbReference type="ARBA" id="ARBA00022989"/>
    </source>
</evidence>
<evidence type="ECO:0000256" key="4">
    <source>
        <dbReference type="ARBA" id="ARBA00022737"/>
    </source>
</evidence>
<dbReference type="AlphaFoldDB" id="A0ABC8SS67"/>
<organism evidence="10 11">
    <name type="scientific">Ilex paraguariensis</name>
    <name type="common">yerba mate</name>
    <dbReference type="NCBI Taxonomy" id="185542"/>
    <lineage>
        <taxon>Eukaryota</taxon>
        <taxon>Viridiplantae</taxon>
        <taxon>Streptophyta</taxon>
        <taxon>Embryophyta</taxon>
        <taxon>Tracheophyta</taxon>
        <taxon>Spermatophyta</taxon>
        <taxon>Magnoliopsida</taxon>
        <taxon>eudicotyledons</taxon>
        <taxon>Gunneridae</taxon>
        <taxon>Pentapetalae</taxon>
        <taxon>asterids</taxon>
        <taxon>campanulids</taxon>
        <taxon>Aquifoliales</taxon>
        <taxon>Aquifoliaceae</taxon>
        <taxon>Ilex</taxon>
    </lineage>
</organism>
<dbReference type="SUPFAM" id="SSF81338">
    <property type="entry name" value="Aquaporin-like"/>
    <property type="match status" value="1"/>
</dbReference>
<evidence type="ECO:0000256" key="1">
    <source>
        <dbReference type="ARBA" id="ARBA00004141"/>
    </source>
</evidence>
<dbReference type="PANTHER" id="PTHR46739:SF3">
    <property type="entry name" value="AQUAPORIN SIP1-1"/>
    <property type="match status" value="1"/>
</dbReference>
<feature type="transmembrane region" description="Helical" evidence="9">
    <location>
        <begin position="207"/>
        <end position="228"/>
    </location>
</feature>
<gene>
    <name evidence="10" type="ORF">ILEXP_LOCUS28732</name>
</gene>
<feature type="transmembrane region" description="Helical" evidence="9">
    <location>
        <begin position="43"/>
        <end position="64"/>
    </location>
</feature>
<keyword evidence="11" id="KW-1185">Reference proteome</keyword>
<name>A0ABC8SS67_9AQUA</name>
<dbReference type="Proteomes" id="UP001642360">
    <property type="component" value="Unassembled WGS sequence"/>
</dbReference>
<keyword evidence="5 9" id="KW-1133">Transmembrane helix</keyword>
<keyword evidence="4" id="KW-0677">Repeat</keyword>
<dbReference type="InterPro" id="IPR000425">
    <property type="entry name" value="MIP"/>
</dbReference>
<dbReference type="InterPro" id="IPR023271">
    <property type="entry name" value="Aquaporin-like"/>
</dbReference>
<dbReference type="GO" id="GO:0016020">
    <property type="term" value="C:membrane"/>
    <property type="evidence" value="ECO:0007669"/>
    <property type="project" value="UniProtKB-SubCell"/>
</dbReference>
<comment type="similarity">
    <text evidence="7">Belongs to the MIP/aquaporin (TC 1.A.8) family. SIP (TC 1.A.8.10) subfamily.</text>
</comment>
<evidence type="ECO:0000256" key="7">
    <source>
        <dbReference type="ARBA" id="ARBA00024030"/>
    </source>
</evidence>
<dbReference type="EMBL" id="CAUOFW020003447">
    <property type="protein sequence ID" value="CAK9160004.1"/>
    <property type="molecule type" value="Genomic_DNA"/>
</dbReference>
<protein>
    <submittedName>
        <fullName evidence="10">Uncharacterized protein</fullName>
    </submittedName>
</protein>
<dbReference type="Pfam" id="PF00230">
    <property type="entry name" value="MIP"/>
    <property type="match status" value="1"/>
</dbReference>
<evidence type="ECO:0000256" key="3">
    <source>
        <dbReference type="ARBA" id="ARBA00022692"/>
    </source>
</evidence>
<dbReference type="PANTHER" id="PTHR46739">
    <property type="entry name" value="AQUAPORIN SIP1-1"/>
    <property type="match status" value="1"/>
</dbReference>
<evidence type="ECO:0000256" key="8">
    <source>
        <dbReference type="RuleBase" id="RU000477"/>
    </source>
</evidence>
<evidence type="ECO:0000313" key="10">
    <source>
        <dbReference type="EMBL" id="CAK9160004.1"/>
    </source>
</evidence>
<comment type="subcellular location">
    <subcellularLocation>
        <location evidence="1">Membrane</location>
        <topology evidence="1">Multi-pass membrane protein</topology>
    </subcellularLocation>
</comment>
<dbReference type="InterPro" id="IPR044222">
    <property type="entry name" value="SIP1-1/2-like"/>
</dbReference>
<sequence>MGAIKSAVADAVLTFMWVFCASTLGVSTSVIASAIGVQGMSTLLITTVLVFVLLFIFGIIGDALGGASFNPTATAAFYAAGVGADSLISAAVRFPAQAAGAVGGALAIMEVMPLQYKHMLGGPSLKVDLHTGAIAEGVLTFTITFAVLLIILRGPRSPLLKNWLLSMSTVALVVAGSSYTGPSMNPANVSSTKLFCSYVWSLEYEKIMGYLLIRCYTASLLVVVCLSYPSNI</sequence>
<keyword evidence="6 9" id="KW-0472">Membrane</keyword>
<comment type="caution">
    <text evidence="10">The sequence shown here is derived from an EMBL/GenBank/DDBJ whole genome shotgun (WGS) entry which is preliminary data.</text>
</comment>
<keyword evidence="2 8" id="KW-0813">Transport</keyword>
<dbReference type="Gene3D" id="1.20.1080.10">
    <property type="entry name" value="Glycerol uptake facilitator protein"/>
    <property type="match status" value="1"/>
</dbReference>
<feature type="transmembrane region" description="Helical" evidence="9">
    <location>
        <begin position="163"/>
        <end position="181"/>
    </location>
</feature>
<proteinExistence type="inferred from homology"/>